<feature type="chain" id="PRO_5042121880" description="Pectinesterase inhibitor domain-containing protein" evidence="2">
    <location>
        <begin position="30"/>
        <end position="220"/>
    </location>
</feature>
<dbReference type="SUPFAM" id="SSF101148">
    <property type="entry name" value="Plant invertase/pectin methylesterase inhibitor"/>
    <property type="match status" value="1"/>
</dbReference>
<dbReference type="PANTHER" id="PTHR31890:SF9">
    <property type="entry name" value="PLANT INVERTASE_PECTIN METHYLESTERASE INHIBITOR SUPERFAMILY PROTEIN"/>
    <property type="match status" value="1"/>
</dbReference>
<organism evidence="4 5">
    <name type="scientific">Sesamum alatum</name>
    <dbReference type="NCBI Taxonomy" id="300844"/>
    <lineage>
        <taxon>Eukaryota</taxon>
        <taxon>Viridiplantae</taxon>
        <taxon>Streptophyta</taxon>
        <taxon>Embryophyta</taxon>
        <taxon>Tracheophyta</taxon>
        <taxon>Spermatophyta</taxon>
        <taxon>Magnoliopsida</taxon>
        <taxon>eudicotyledons</taxon>
        <taxon>Gunneridae</taxon>
        <taxon>Pentapetalae</taxon>
        <taxon>asterids</taxon>
        <taxon>lamiids</taxon>
        <taxon>Lamiales</taxon>
        <taxon>Pedaliaceae</taxon>
        <taxon>Sesamum</taxon>
    </lineage>
</organism>
<evidence type="ECO:0000313" key="5">
    <source>
        <dbReference type="Proteomes" id="UP001293254"/>
    </source>
</evidence>
<dbReference type="EMBL" id="JACGWO010000002">
    <property type="protein sequence ID" value="KAK4434676.1"/>
    <property type="molecule type" value="Genomic_DNA"/>
</dbReference>
<reference evidence="4" key="2">
    <citation type="journal article" date="2024" name="Plant">
        <title>Genomic evolution and insights into agronomic trait innovations of Sesamum species.</title>
        <authorList>
            <person name="Miao H."/>
            <person name="Wang L."/>
            <person name="Qu L."/>
            <person name="Liu H."/>
            <person name="Sun Y."/>
            <person name="Le M."/>
            <person name="Wang Q."/>
            <person name="Wei S."/>
            <person name="Zheng Y."/>
            <person name="Lin W."/>
            <person name="Duan Y."/>
            <person name="Cao H."/>
            <person name="Xiong S."/>
            <person name="Wang X."/>
            <person name="Wei L."/>
            <person name="Li C."/>
            <person name="Ma Q."/>
            <person name="Ju M."/>
            <person name="Zhao R."/>
            <person name="Li G."/>
            <person name="Mu C."/>
            <person name="Tian Q."/>
            <person name="Mei H."/>
            <person name="Zhang T."/>
            <person name="Gao T."/>
            <person name="Zhang H."/>
        </authorList>
    </citation>
    <scope>NUCLEOTIDE SEQUENCE</scope>
    <source>
        <strain evidence="4">3651</strain>
    </source>
</reference>
<feature type="domain" description="Pectinesterase inhibitor" evidence="3">
    <location>
        <begin position="73"/>
        <end position="167"/>
    </location>
</feature>
<evidence type="ECO:0000259" key="3">
    <source>
        <dbReference type="Pfam" id="PF04043"/>
    </source>
</evidence>
<evidence type="ECO:0000256" key="2">
    <source>
        <dbReference type="SAM" id="SignalP"/>
    </source>
</evidence>
<dbReference type="InterPro" id="IPR006501">
    <property type="entry name" value="Pectinesterase_inhib_dom"/>
</dbReference>
<comment type="caution">
    <text evidence="4">The sequence shown here is derived from an EMBL/GenBank/DDBJ whole genome shotgun (WGS) entry which is preliminary data.</text>
</comment>
<dbReference type="PANTHER" id="PTHR31890">
    <property type="entry name" value="PLANT INVERTASE/PECTIN METHYLESTERASE INHIBITOR SUPERFAMILY PROTEIN"/>
    <property type="match status" value="1"/>
</dbReference>
<dbReference type="Gene3D" id="1.20.140.40">
    <property type="entry name" value="Invertase/pectin methylesterase inhibitor family protein"/>
    <property type="match status" value="1"/>
</dbReference>
<dbReference type="NCBIfam" id="TIGR01614">
    <property type="entry name" value="PME_inhib"/>
    <property type="match status" value="1"/>
</dbReference>
<dbReference type="Pfam" id="PF04043">
    <property type="entry name" value="PMEI"/>
    <property type="match status" value="1"/>
</dbReference>
<evidence type="ECO:0000313" key="4">
    <source>
        <dbReference type="EMBL" id="KAK4434676.1"/>
    </source>
</evidence>
<protein>
    <recommendedName>
        <fullName evidence="3">Pectinesterase inhibitor domain-containing protein</fullName>
    </recommendedName>
</protein>
<reference evidence="4" key="1">
    <citation type="submission" date="2020-06" db="EMBL/GenBank/DDBJ databases">
        <authorList>
            <person name="Li T."/>
            <person name="Hu X."/>
            <person name="Zhang T."/>
            <person name="Song X."/>
            <person name="Zhang H."/>
            <person name="Dai N."/>
            <person name="Sheng W."/>
            <person name="Hou X."/>
            <person name="Wei L."/>
        </authorList>
    </citation>
    <scope>NUCLEOTIDE SEQUENCE</scope>
    <source>
        <strain evidence="4">3651</strain>
        <tissue evidence="4">Leaf</tissue>
    </source>
</reference>
<keyword evidence="5" id="KW-1185">Reference proteome</keyword>
<accession>A0AAE2CU50</accession>
<dbReference type="GO" id="GO:0004857">
    <property type="term" value="F:enzyme inhibitor activity"/>
    <property type="evidence" value="ECO:0007669"/>
    <property type="project" value="InterPro"/>
</dbReference>
<evidence type="ECO:0000256" key="1">
    <source>
        <dbReference type="SAM" id="MobiDB-lite"/>
    </source>
</evidence>
<proteinExistence type="predicted"/>
<dbReference type="AlphaFoldDB" id="A0AAE2CU50"/>
<name>A0AAE2CU50_9LAMI</name>
<gene>
    <name evidence="4" type="ORF">Salat_0630400</name>
</gene>
<dbReference type="InterPro" id="IPR035513">
    <property type="entry name" value="Invertase/methylesterase_inhib"/>
</dbReference>
<feature type="region of interest" description="Disordered" evidence="1">
    <location>
        <begin position="33"/>
        <end position="66"/>
    </location>
</feature>
<keyword evidence="2" id="KW-0732">Signal</keyword>
<dbReference type="Proteomes" id="UP001293254">
    <property type="component" value="Unassembled WGS sequence"/>
</dbReference>
<feature type="signal peptide" evidence="2">
    <location>
        <begin position="1"/>
        <end position="29"/>
    </location>
</feature>
<sequence>MNRSSRNAFMLTLTIVLCFFFLFLTPTYAHKDHKQESKSKQVPRPSPQPKPNTKSKSTTSKTKPNASSPYHFVNHFCLSRRLDVKTTFCLQVLRSNSNSTTANDNQALLDIAADLAIQFGNKTVLFLKRLFKDKTTTPNLKPVIEECLSAYDGYLAQFKVLVQEAKTEAQLGSYDAELAKIEINRCVKAVTKTRNADIEAQNKIALDYAKLSQNIADSID</sequence>
<feature type="compositionally biased region" description="Low complexity" evidence="1">
    <location>
        <begin position="51"/>
        <end position="66"/>
    </location>
</feature>